<organism evidence="2">
    <name type="scientific">Ignisphaera aggregans</name>
    <dbReference type="NCBI Taxonomy" id="334771"/>
    <lineage>
        <taxon>Archaea</taxon>
        <taxon>Thermoproteota</taxon>
        <taxon>Thermoprotei</taxon>
        <taxon>Desulfurococcales</taxon>
        <taxon>Desulfurococcaceae</taxon>
        <taxon>Ignisphaera</taxon>
    </lineage>
</organism>
<dbReference type="EMBL" id="DTCK01000042">
    <property type="protein sequence ID" value="HGQ36569.1"/>
    <property type="molecule type" value="Genomic_DNA"/>
</dbReference>
<evidence type="ECO:0000313" key="1">
    <source>
        <dbReference type="EMBL" id="HGQ36569.1"/>
    </source>
</evidence>
<name>A0A7C4NNR1_9CREN</name>
<sequence length="143" mass="16643">MEKSYADKLRILANRIKHPVMKVLLLGIANDSEKHAQLYVAIVELLTKYQPTLSQEEFKALSEEITKHIETEMKMMEVTRELLTKLNDPRVKLLIASIHEDEVKHHKLLISIRDNVSREYVVSEEDMWNAIWRDSPWHGTPGG</sequence>
<accession>A0A7C4NNR1</accession>
<proteinExistence type="predicted"/>
<evidence type="ECO:0000313" key="2">
    <source>
        <dbReference type="EMBL" id="HGQ65088.1"/>
    </source>
</evidence>
<comment type="caution">
    <text evidence="2">The sequence shown here is derived from an EMBL/GenBank/DDBJ whole genome shotgun (WGS) entry which is preliminary data.</text>
</comment>
<dbReference type="AlphaFoldDB" id="A0A7C4NNR1"/>
<protein>
    <submittedName>
        <fullName evidence="2">Ferritin-like domain-containing protein</fullName>
    </submittedName>
</protein>
<reference evidence="2" key="1">
    <citation type="journal article" date="2020" name="mSystems">
        <title>Genome- and Community-Level Interaction Insights into Carbon Utilization and Element Cycling Functions of Hydrothermarchaeota in Hydrothermal Sediment.</title>
        <authorList>
            <person name="Zhou Z."/>
            <person name="Liu Y."/>
            <person name="Xu W."/>
            <person name="Pan J."/>
            <person name="Luo Z.H."/>
            <person name="Li M."/>
        </authorList>
    </citation>
    <scope>NUCLEOTIDE SEQUENCE [LARGE SCALE GENOMIC DNA]</scope>
    <source>
        <strain evidence="2">SpSt-637</strain>
        <strain evidence="1">SpSt-667</strain>
    </source>
</reference>
<dbReference type="InterPro" id="IPR009078">
    <property type="entry name" value="Ferritin-like_SF"/>
</dbReference>
<dbReference type="EMBL" id="DTBD01000070">
    <property type="protein sequence ID" value="HGQ65088.1"/>
    <property type="molecule type" value="Genomic_DNA"/>
</dbReference>
<dbReference type="SUPFAM" id="SSF47240">
    <property type="entry name" value="Ferritin-like"/>
    <property type="match status" value="1"/>
</dbReference>
<gene>
    <name evidence="2" type="ORF">ENU08_07585</name>
    <name evidence="1" type="ORF">ENU41_07870</name>
</gene>